<comment type="caution">
    <text evidence="2">The sequence shown here is derived from an EMBL/GenBank/DDBJ whole genome shotgun (WGS) entry which is preliminary data.</text>
</comment>
<dbReference type="SMART" id="SM00530">
    <property type="entry name" value="HTH_XRE"/>
    <property type="match status" value="1"/>
</dbReference>
<keyword evidence="2" id="KW-0238">DNA-binding</keyword>
<evidence type="ECO:0000259" key="1">
    <source>
        <dbReference type="PROSITE" id="PS50943"/>
    </source>
</evidence>
<dbReference type="PROSITE" id="PS50943">
    <property type="entry name" value="HTH_CROC1"/>
    <property type="match status" value="1"/>
</dbReference>
<dbReference type="Pfam" id="PF13560">
    <property type="entry name" value="HTH_31"/>
    <property type="match status" value="1"/>
</dbReference>
<dbReference type="Pfam" id="PF19054">
    <property type="entry name" value="DUF5753"/>
    <property type="match status" value="1"/>
</dbReference>
<sequence>MAVRSQPTARQVRLGIELRKMREAAGLTGREAAERVGTTSAQMSHVEAGRTGVSEERLRGMATHYACLDDALIDELVTMAAERDKGWWEEYRGTLAHAALDLAELEHRSRRLRTFQGVYIPGLLQVENYTRALMAYGVPQPSPRQLDALVAFRMRRREVLDSGASPAYEAVVHEAALRTLVADRDVARQQLAFMLEQGERPGVAVRVVPFDAEGFGGAGTPVLYAYGSVPRLDTVHIDVPHGPILLDAESQLARYRVFLDKALAFSLSPDKSQDFIHTIMRQL</sequence>
<dbReference type="GO" id="GO:0003677">
    <property type="term" value="F:DNA binding"/>
    <property type="evidence" value="ECO:0007669"/>
    <property type="project" value="UniProtKB-KW"/>
</dbReference>
<evidence type="ECO:0000313" key="3">
    <source>
        <dbReference type="Proteomes" id="UP000281594"/>
    </source>
</evidence>
<organism evidence="2 3">
    <name type="scientific">Streptomyces rapamycinicus (strain ATCC 29253 / DSM 41530 / NRRL 5491 / AYB-994)</name>
    <name type="common">Streptomyces hygroscopicus (strain ATCC 29253)</name>
    <dbReference type="NCBI Taxonomy" id="1343740"/>
    <lineage>
        <taxon>Bacteria</taxon>
        <taxon>Bacillati</taxon>
        <taxon>Actinomycetota</taxon>
        <taxon>Actinomycetes</taxon>
        <taxon>Kitasatosporales</taxon>
        <taxon>Streptomycetaceae</taxon>
        <taxon>Streptomyces</taxon>
        <taxon>Streptomyces violaceusniger group</taxon>
    </lineage>
</organism>
<dbReference type="InterPro" id="IPR010982">
    <property type="entry name" value="Lambda_DNA-bd_dom_sf"/>
</dbReference>
<dbReference type="HOGENOM" id="CLU_055817_1_3_11"/>
<evidence type="ECO:0000313" key="2">
    <source>
        <dbReference type="EMBL" id="RLV73476.1"/>
    </source>
</evidence>
<gene>
    <name evidence="2" type="ORF">D3C57_129660</name>
</gene>
<dbReference type="Proteomes" id="UP000281594">
    <property type="component" value="Unassembled WGS sequence"/>
</dbReference>
<dbReference type="KEGG" id="src:M271_13945"/>
<protein>
    <submittedName>
        <fullName evidence="2">DNA-binding protein</fullName>
    </submittedName>
</protein>
<dbReference type="Gene3D" id="1.10.260.40">
    <property type="entry name" value="lambda repressor-like DNA-binding domains"/>
    <property type="match status" value="1"/>
</dbReference>
<dbReference type="RefSeq" id="WP_020867790.1">
    <property type="nucleotide sequence ID" value="NC_022785.1"/>
</dbReference>
<dbReference type="EMBL" id="QYCY01000002">
    <property type="protein sequence ID" value="RLV73476.1"/>
    <property type="molecule type" value="Genomic_DNA"/>
</dbReference>
<dbReference type="SUPFAM" id="SSF47413">
    <property type="entry name" value="lambda repressor-like DNA-binding domains"/>
    <property type="match status" value="1"/>
</dbReference>
<dbReference type="AlphaFoldDB" id="A0A0A0N5G9"/>
<dbReference type="STRING" id="1343740.M271_13945"/>
<feature type="domain" description="HTH cro/C1-type" evidence="1">
    <location>
        <begin position="18"/>
        <end position="72"/>
    </location>
</feature>
<dbReference type="InterPro" id="IPR043917">
    <property type="entry name" value="DUF5753"/>
</dbReference>
<reference evidence="2 3" key="1">
    <citation type="journal article" date="2018" name="J. Biol. Chem.">
        <title>Discovery of the actinoplanic acid pathway in Streptomyces rapamycinicus reveals a genetically conserved synergism with rapamycin.</title>
        <authorList>
            <person name="Mrak P."/>
            <person name="Krastel P."/>
            <person name="Pivk Lukancic P."/>
            <person name="Tao J."/>
            <person name="Pistorius D."/>
            <person name="Moore C.M."/>
        </authorList>
    </citation>
    <scope>NUCLEOTIDE SEQUENCE [LARGE SCALE GENOMIC DNA]</scope>
    <source>
        <strain evidence="2 3">NRRL 5491</strain>
    </source>
</reference>
<dbReference type="CDD" id="cd00093">
    <property type="entry name" value="HTH_XRE"/>
    <property type="match status" value="1"/>
</dbReference>
<dbReference type="InterPro" id="IPR001387">
    <property type="entry name" value="Cro/C1-type_HTH"/>
</dbReference>
<name>A0A0A0N5G9_STRRN</name>
<accession>A0A0A0N5G9</accession>
<dbReference type="eggNOG" id="COG1426">
    <property type="taxonomic scope" value="Bacteria"/>
</dbReference>
<proteinExistence type="predicted"/>